<accession>A0A8S5Q8D7</accession>
<proteinExistence type="predicted"/>
<protein>
    <submittedName>
        <fullName evidence="1">Uncharacterized protein</fullName>
    </submittedName>
</protein>
<dbReference type="EMBL" id="BK015609">
    <property type="protein sequence ID" value="DAE15662.1"/>
    <property type="molecule type" value="Genomic_DNA"/>
</dbReference>
<sequence length="90" mass="10497">MKKLEFNKRIELETSNDVTLSIQASRMQITDSDGTYEMDAEVVLLIEDEERDNEIVTILSTDNIDKMIEQLRTLNEKVKAYNKAFKEKKP</sequence>
<organism evidence="1">
    <name type="scientific">Siphoviridae sp. ct2ZW1</name>
    <dbReference type="NCBI Taxonomy" id="2825316"/>
    <lineage>
        <taxon>Viruses</taxon>
        <taxon>Duplodnaviria</taxon>
        <taxon>Heunggongvirae</taxon>
        <taxon>Uroviricota</taxon>
        <taxon>Caudoviricetes</taxon>
    </lineage>
</organism>
<reference evidence="1" key="1">
    <citation type="journal article" date="2021" name="Proc. Natl. Acad. Sci. U.S.A.">
        <title>A Catalog of Tens of Thousands of Viruses from Human Metagenomes Reveals Hidden Associations with Chronic Diseases.</title>
        <authorList>
            <person name="Tisza M.J."/>
            <person name="Buck C.B."/>
        </authorList>
    </citation>
    <scope>NUCLEOTIDE SEQUENCE</scope>
    <source>
        <strain evidence="1">Ct2ZW1</strain>
    </source>
</reference>
<evidence type="ECO:0000313" key="1">
    <source>
        <dbReference type="EMBL" id="DAE15662.1"/>
    </source>
</evidence>
<name>A0A8S5Q8D7_9CAUD</name>